<dbReference type="Proteomes" id="UP001172159">
    <property type="component" value="Unassembled WGS sequence"/>
</dbReference>
<keyword evidence="6" id="KW-1185">Reference proteome</keyword>
<dbReference type="Pfam" id="PF00106">
    <property type="entry name" value="adh_short"/>
    <property type="match status" value="1"/>
</dbReference>
<dbReference type="SUPFAM" id="SSF51735">
    <property type="entry name" value="NAD(P)-binding Rossmann-fold domains"/>
    <property type="match status" value="1"/>
</dbReference>
<dbReference type="PRINTS" id="PR00080">
    <property type="entry name" value="SDRFAMILY"/>
</dbReference>
<dbReference type="InterPro" id="IPR020904">
    <property type="entry name" value="Sc_DH/Rdtase_CS"/>
</dbReference>
<dbReference type="GO" id="GO:0016616">
    <property type="term" value="F:oxidoreductase activity, acting on the CH-OH group of donors, NAD or NADP as acceptor"/>
    <property type="evidence" value="ECO:0007669"/>
    <property type="project" value="UniProtKB-ARBA"/>
</dbReference>
<evidence type="ECO:0000256" key="2">
    <source>
        <dbReference type="ARBA" id="ARBA00022857"/>
    </source>
</evidence>
<name>A0AA40ETE5_9PEZI</name>
<evidence type="ECO:0008006" key="7">
    <source>
        <dbReference type="Google" id="ProtNLM"/>
    </source>
</evidence>
<keyword evidence="2" id="KW-0521">NADP</keyword>
<comment type="similarity">
    <text evidence="1 4">Belongs to the short-chain dehydrogenases/reductases (SDR) family.</text>
</comment>
<evidence type="ECO:0000256" key="1">
    <source>
        <dbReference type="ARBA" id="ARBA00006484"/>
    </source>
</evidence>
<proteinExistence type="inferred from homology"/>
<dbReference type="CDD" id="cd05346">
    <property type="entry name" value="SDR_c5"/>
    <property type="match status" value="1"/>
</dbReference>
<comment type="caution">
    <text evidence="5">The sequence shown here is derived from an EMBL/GenBank/DDBJ whole genome shotgun (WGS) entry which is preliminary data.</text>
</comment>
<dbReference type="EMBL" id="JAUKTV010000002">
    <property type="protein sequence ID" value="KAK0745122.1"/>
    <property type="molecule type" value="Genomic_DNA"/>
</dbReference>
<dbReference type="PRINTS" id="PR00081">
    <property type="entry name" value="GDHRDH"/>
</dbReference>
<protein>
    <recommendedName>
        <fullName evidence="7">Oxidoreductase</fullName>
    </recommendedName>
</protein>
<accession>A0AA40ETE5</accession>
<reference evidence="5" key="1">
    <citation type="submission" date="2023-06" db="EMBL/GenBank/DDBJ databases">
        <title>Genome-scale phylogeny and comparative genomics of the fungal order Sordariales.</title>
        <authorList>
            <consortium name="Lawrence Berkeley National Laboratory"/>
            <person name="Hensen N."/>
            <person name="Bonometti L."/>
            <person name="Westerberg I."/>
            <person name="Brannstrom I.O."/>
            <person name="Guillou S."/>
            <person name="Cros-Aarteil S."/>
            <person name="Calhoun S."/>
            <person name="Haridas S."/>
            <person name="Kuo A."/>
            <person name="Mondo S."/>
            <person name="Pangilinan J."/>
            <person name="Riley R."/>
            <person name="Labutti K."/>
            <person name="Andreopoulos B."/>
            <person name="Lipzen A."/>
            <person name="Chen C."/>
            <person name="Yanf M."/>
            <person name="Daum C."/>
            <person name="Ng V."/>
            <person name="Clum A."/>
            <person name="Steindorff A."/>
            <person name="Ohm R."/>
            <person name="Martin F."/>
            <person name="Silar P."/>
            <person name="Natvig D."/>
            <person name="Lalanne C."/>
            <person name="Gautier V."/>
            <person name="Ament-Velasquez S.L."/>
            <person name="Kruys A."/>
            <person name="Hutchinson M.I."/>
            <person name="Powell A.J."/>
            <person name="Barry K."/>
            <person name="Miller A.N."/>
            <person name="Grigoriev I.V."/>
            <person name="Debuchy R."/>
            <person name="Gladieux P."/>
            <person name="Thoren M.H."/>
            <person name="Johannesson H."/>
        </authorList>
    </citation>
    <scope>NUCLEOTIDE SEQUENCE</scope>
    <source>
        <strain evidence="5">CBS 540.89</strain>
    </source>
</reference>
<dbReference type="PANTHER" id="PTHR42901">
    <property type="entry name" value="ALCOHOL DEHYDROGENASE"/>
    <property type="match status" value="1"/>
</dbReference>
<dbReference type="InterPro" id="IPR036291">
    <property type="entry name" value="NAD(P)-bd_dom_sf"/>
</dbReference>
<dbReference type="PANTHER" id="PTHR42901:SF1">
    <property type="entry name" value="ALCOHOL DEHYDROGENASE"/>
    <property type="match status" value="1"/>
</dbReference>
<evidence type="ECO:0000256" key="3">
    <source>
        <dbReference type="ARBA" id="ARBA00023002"/>
    </source>
</evidence>
<dbReference type="FunFam" id="3.40.50.720:FF:000047">
    <property type="entry name" value="NADP-dependent L-serine/L-allo-threonine dehydrogenase"/>
    <property type="match status" value="1"/>
</dbReference>
<sequence length="314" mass="33707">MLLPAAARLRYKSFSQFLKVSTSKGHPSQFLAPLFTPPAITRTMSSAVAKRLEGKTIVITGASSGIGKSTAFEFARTAPKNLKLVLTARRIDSLKQIAADIVAEVGEGAKVLPVQLDVSKPEEVKAFVGNLPEEFRDINVLVNNAGLVKGLARAPEIAEEDINIMFSTNVTGLINMTQAILPIFKKRPEGGAGDIINVGSIAGREPYPGGSIYCATKAAVRSFTDALRKELIATRIRVMEIDPGQVETEFSVVRFYGDKAKADAVYEGCEPLTPDDIAEVVVFVAGRRENVVIADTLIFPSHQAGAGILHKKST</sequence>
<evidence type="ECO:0000256" key="4">
    <source>
        <dbReference type="RuleBase" id="RU000363"/>
    </source>
</evidence>
<keyword evidence="3" id="KW-0560">Oxidoreductase</keyword>
<gene>
    <name evidence="5" type="ORF">B0T21DRAFT_97914</name>
</gene>
<evidence type="ECO:0000313" key="6">
    <source>
        <dbReference type="Proteomes" id="UP001172159"/>
    </source>
</evidence>
<dbReference type="AlphaFoldDB" id="A0AA40ETE5"/>
<dbReference type="InterPro" id="IPR002347">
    <property type="entry name" value="SDR_fam"/>
</dbReference>
<evidence type="ECO:0000313" key="5">
    <source>
        <dbReference type="EMBL" id="KAK0745122.1"/>
    </source>
</evidence>
<dbReference type="Gene3D" id="3.40.50.720">
    <property type="entry name" value="NAD(P)-binding Rossmann-like Domain"/>
    <property type="match status" value="1"/>
</dbReference>
<dbReference type="PROSITE" id="PS00061">
    <property type="entry name" value="ADH_SHORT"/>
    <property type="match status" value="1"/>
</dbReference>
<organism evidence="5 6">
    <name type="scientific">Apiosordaria backusii</name>
    <dbReference type="NCBI Taxonomy" id="314023"/>
    <lineage>
        <taxon>Eukaryota</taxon>
        <taxon>Fungi</taxon>
        <taxon>Dikarya</taxon>
        <taxon>Ascomycota</taxon>
        <taxon>Pezizomycotina</taxon>
        <taxon>Sordariomycetes</taxon>
        <taxon>Sordariomycetidae</taxon>
        <taxon>Sordariales</taxon>
        <taxon>Lasiosphaeriaceae</taxon>
        <taxon>Apiosordaria</taxon>
    </lineage>
</organism>